<dbReference type="RefSeq" id="WP_075368189.1">
    <property type="nucleotide sequence ID" value="NZ_MSDQ01000006.1"/>
</dbReference>
<keyword evidence="7" id="KW-0560">Oxidoreductase</keyword>
<dbReference type="Gene3D" id="3.40.228.10">
    <property type="entry name" value="Dimethylsulfoxide Reductase, domain 2"/>
    <property type="match status" value="1"/>
</dbReference>
<dbReference type="Proteomes" id="UP000186806">
    <property type="component" value="Unassembled WGS sequence"/>
</dbReference>
<evidence type="ECO:0000256" key="10">
    <source>
        <dbReference type="SAM" id="MobiDB-lite"/>
    </source>
</evidence>
<dbReference type="InterPro" id="IPR009010">
    <property type="entry name" value="Asp_de-COase-like_dom_sf"/>
</dbReference>
<reference evidence="13 14" key="1">
    <citation type="submission" date="2016-12" db="EMBL/GenBank/DDBJ databases">
        <title>Draft genome sequences of strains Salinicola socius SMB35, Salinicola sp. MH3R3-1 and Chromohalobacter sp. SMB17 from the Verkhnekamsk potash mining region of Russia.</title>
        <authorList>
            <person name="Mavrodi D.V."/>
            <person name="Olsson B.E."/>
            <person name="Korsakova E.S."/>
            <person name="Pyankova A."/>
            <person name="Mavrodi O.V."/>
            <person name="Plotnikova E.G."/>
        </authorList>
    </citation>
    <scope>NUCLEOTIDE SEQUENCE [LARGE SCALE GENOMIC DNA]</scope>
    <source>
        <strain evidence="13 14">SMB17</strain>
    </source>
</reference>
<sequence>MVSHHQTSLPDGREASPASEAEERLPEADARLTRAPSVEPYTGPAGGWGAMRSVGRHLKRSQAPFKGVRALLSTNQPQGFDCPGCAWGDPLHGSSFEFCENGVKAVAWESTKKRVTRRFFERHTLSELREWDDFRLEDQGRLTEPMRYDVASDRYVPIDWEAAFALIAERLAALPDPDRALFYTSGRASNEAAYLYQLFVRLYGTNNFPDCSNMCHEASGVGMQASLGTGKGTVQLEDFEVADTILVFGQNPGTNHPRMLGDLRRAAERGARIVSFNPLKERGLERFADPQNKREMLTQGSHRISSHYYQPKMGGDMAVARGIAKALFALEARGHFTPDRAFIESHTAGYEQWRAQVEATPWADIEDQAGLARTQIEEVADIVARAERMIITWAMGITQHEHSVDTVRELLNLLLLGGHLGRPGAGACPVRGHSNVQGDRTMGIDERAPTWLIDALEARYGEKNGVTMPRAPGYKTVGAIRALELGEADVFIGLGGNFTRATPDSQRTERAFRRLGLNVQISTKLNRSHLVTGGDALILPCLGRTEIDRQGEAGASQQVSVEDSMSMVHGSAGIQAPASEWLRSEPAIIAGIAEATLARVLPRRGLDAGVVDWAAMVADYDRIRDEIEAVIPGFEDFNTRLGQAGGFWLENAASQRRFNTSSGRATFCAASLPEAVMHQRLHARRDDGWLTLQTLRSHDQYNTTVYGYDDRYRGVKGQRRVVFVNPADLTRLGLESDQWVDLVGLDHEGEPRRAPAFRIVAYETPEGCAAAYYPETNALVPLESVGVGTDTPTSKAVAVRLEPSQRIV</sequence>
<evidence type="ECO:0000313" key="13">
    <source>
        <dbReference type="EMBL" id="OLO12546.1"/>
    </source>
</evidence>
<evidence type="ECO:0000256" key="3">
    <source>
        <dbReference type="ARBA" id="ARBA00010312"/>
    </source>
</evidence>
<dbReference type="GO" id="GO:0030151">
    <property type="term" value="F:molybdenum ion binding"/>
    <property type="evidence" value="ECO:0007669"/>
    <property type="project" value="InterPro"/>
</dbReference>
<evidence type="ECO:0000256" key="5">
    <source>
        <dbReference type="ARBA" id="ARBA00022505"/>
    </source>
</evidence>
<dbReference type="InterPro" id="IPR050123">
    <property type="entry name" value="Prok_molybdopt-oxidoreductase"/>
</dbReference>
<keyword evidence="9" id="KW-0411">Iron-sulfur</keyword>
<dbReference type="CDD" id="cd02787">
    <property type="entry name" value="MopB_CT_ydeP"/>
    <property type="match status" value="1"/>
</dbReference>
<dbReference type="SUPFAM" id="SSF53706">
    <property type="entry name" value="Formate dehydrogenase/DMSO reductase, domains 1-3"/>
    <property type="match status" value="1"/>
</dbReference>
<feature type="compositionally biased region" description="Basic and acidic residues" evidence="10">
    <location>
        <begin position="21"/>
        <end position="32"/>
    </location>
</feature>
<dbReference type="SUPFAM" id="SSF50692">
    <property type="entry name" value="ADC-like"/>
    <property type="match status" value="1"/>
</dbReference>
<evidence type="ECO:0000313" key="14">
    <source>
        <dbReference type="Proteomes" id="UP000186806"/>
    </source>
</evidence>
<evidence type="ECO:0000259" key="12">
    <source>
        <dbReference type="Pfam" id="PF01568"/>
    </source>
</evidence>
<dbReference type="InterPro" id="IPR010046">
    <property type="entry name" value="Mopterin_OxRdtse_a_bac"/>
</dbReference>
<dbReference type="PIRSF" id="PIRSF000144">
    <property type="entry name" value="CbbBc"/>
    <property type="match status" value="1"/>
</dbReference>
<dbReference type="InterPro" id="IPR037951">
    <property type="entry name" value="MopB_CT_YdeP"/>
</dbReference>
<dbReference type="GO" id="GO:0051539">
    <property type="term" value="F:4 iron, 4 sulfur cluster binding"/>
    <property type="evidence" value="ECO:0007669"/>
    <property type="project" value="UniProtKB-KW"/>
</dbReference>
<keyword evidence="8" id="KW-0408">Iron</keyword>
<organism evidence="13 14">
    <name type="scientific">Chromohalobacter japonicus</name>
    <dbReference type="NCBI Taxonomy" id="223900"/>
    <lineage>
        <taxon>Bacteria</taxon>
        <taxon>Pseudomonadati</taxon>
        <taxon>Pseudomonadota</taxon>
        <taxon>Gammaproteobacteria</taxon>
        <taxon>Oceanospirillales</taxon>
        <taxon>Halomonadaceae</taxon>
        <taxon>Chromohalobacter</taxon>
    </lineage>
</organism>
<comment type="caution">
    <text evidence="13">The sequence shown here is derived from an EMBL/GenBank/DDBJ whole genome shotgun (WGS) entry which is preliminary data.</text>
</comment>
<comment type="cofactor">
    <cofactor evidence="2">
        <name>[4Fe-4S] cluster</name>
        <dbReference type="ChEBI" id="CHEBI:49883"/>
    </cofactor>
</comment>
<comment type="similarity">
    <text evidence="3">Belongs to the prokaryotic molybdopterin-containing oxidoreductase family.</text>
</comment>
<feature type="region of interest" description="Disordered" evidence="10">
    <location>
        <begin position="1"/>
        <end position="44"/>
    </location>
</feature>
<feature type="domain" description="Molybdopterin dinucleotide-binding" evidence="12">
    <location>
        <begin position="690"/>
        <end position="742"/>
    </location>
</feature>
<evidence type="ECO:0000259" key="11">
    <source>
        <dbReference type="Pfam" id="PF00384"/>
    </source>
</evidence>
<keyword evidence="5" id="KW-0500">Molybdenum</keyword>
<evidence type="ECO:0000256" key="8">
    <source>
        <dbReference type="ARBA" id="ARBA00023004"/>
    </source>
</evidence>
<dbReference type="Pfam" id="PF00384">
    <property type="entry name" value="Molybdopterin"/>
    <property type="match status" value="1"/>
</dbReference>
<dbReference type="Gene3D" id="3.40.50.740">
    <property type="match status" value="1"/>
</dbReference>
<dbReference type="InterPro" id="IPR006656">
    <property type="entry name" value="Mopterin_OxRdtase"/>
</dbReference>
<evidence type="ECO:0000256" key="9">
    <source>
        <dbReference type="ARBA" id="ARBA00023014"/>
    </source>
</evidence>
<evidence type="ECO:0000256" key="6">
    <source>
        <dbReference type="ARBA" id="ARBA00022723"/>
    </source>
</evidence>
<name>A0A1Q8TFW3_9GAMM</name>
<dbReference type="GO" id="GO:0043546">
    <property type="term" value="F:molybdopterin cofactor binding"/>
    <property type="evidence" value="ECO:0007669"/>
    <property type="project" value="InterPro"/>
</dbReference>
<evidence type="ECO:0000256" key="7">
    <source>
        <dbReference type="ARBA" id="ARBA00023002"/>
    </source>
</evidence>
<dbReference type="Pfam" id="PF01568">
    <property type="entry name" value="Molydop_binding"/>
    <property type="match status" value="1"/>
</dbReference>
<gene>
    <name evidence="13" type="ORF">BTW10_03505</name>
</gene>
<dbReference type="AlphaFoldDB" id="A0A1Q8TFW3"/>
<accession>A0A1Q8TFW3</accession>
<dbReference type="NCBIfam" id="TIGR01701">
    <property type="entry name" value="Fdhalpha-like"/>
    <property type="match status" value="1"/>
</dbReference>
<keyword evidence="14" id="KW-1185">Reference proteome</keyword>
<dbReference type="GO" id="GO:0008863">
    <property type="term" value="F:formate dehydrogenase (NAD+) activity"/>
    <property type="evidence" value="ECO:0007669"/>
    <property type="project" value="InterPro"/>
</dbReference>
<dbReference type="PANTHER" id="PTHR43105">
    <property type="entry name" value="RESPIRATORY NITRATE REDUCTASE"/>
    <property type="match status" value="1"/>
</dbReference>
<protein>
    <submittedName>
        <fullName evidence="13">CbbBc protein</fullName>
    </submittedName>
</protein>
<keyword evidence="6" id="KW-0479">Metal-binding</keyword>
<dbReference type="InterPro" id="IPR006657">
    <property type="entry name" value="MoPterin_dinucl-bd_dom"/>
</dbReference>
<comment type="cofactor">
    <cofactor evidence="1">
        <name>Mo-bis(molybdopterin guanine dinucleotide)</name>
        <dbReference type="ChEBI" id="CHEBI:60539"/>
    </cofactor>
</comment>
<evidence type="ECO:0000256" key="2">
    <source>
        <dbReference type="ARBA" id="ARBA00001966"/>
    </source>
</evidence>
<keyword evidence="4" id="KW-0004">4Fe-4S</keyword>
<proteinExistence type="inferred from homology"/>
<dbReference type="InterPro" id="IPR041953">
    <property type="entry name" value="YdeP_MopB"/>
</dbReference>
<dbReference type="EMBL" id="MSDQ01000006">
    <property type="protein sequence ID" value="OLO12546.1"/>
    <property type="molecule type" value="Genomic_DNA"/>
</dbReference>
<dbReference type="STRING" id="223900.GCA_000821045_01835"/>
<dbReference type="CDD" id="cd02767">
    <property type="entry name" value="MopB_ydeP"/>
    <property type="match status" value="1"/>
</dbReference>
<feature type="domain" description="Molybdopterin oxidoreductase" evidence="11">
    <location>
        <begin position="141"/>
        <end position="519"/>
    </location>
</feature>
<dbReference type="GO" id="GO:1990204">
    <property type="term" value="C:oxidoreductase complex"/>
    <property type="evidence" value="ECO:0007669"/>
    <property type="project" value="UniProtKB-ARBA"/>
</dbReference>
<evidence type="ECO:0000256" key="4">
    <source>
        <dbReference type="ARBA" id="ARBA00022485"/>
    </source>
</evidence>
<dbReference type="GO" id="GO:0045333">
    <property type="term" value="P:cellular respiration"/>
    <property type="evidence" value="ECO:0007669"/>
    <property type="project" value="UniProtKB-ARBA"/>
</dbReference>
<dbReference type="PANTHER" id="PTHR43105:SF4">
    <property type="entry name" value="PROTEIN YDEP"/>
    <property type="match status" value="1"/>
</dbReference>
<dbReference type="GO" id="GO:0016020">
    <property type="term" value="C:membrane"/>
    <property type="evidence" value="ECO:0007669"/>
    <property type="project" value="TreeGrafter"/>
</dbReference>
<evidence type="ECO:0000256" key="1">
    <source>
        <dbReference type="ARBA" id="ARBA00001942"/>
    </source>
</evidence>